<dbReference type="InterPro" id="IPR003423">
    <property type="entry name" value="OMP_efflux"/>
</dbReference>
<dbReference type="STRING" id="1168035.SAMN05444280_102219"/>
<evidence type="ECO:0000256" key="6">
    <source>
        <dbReference type="ARBA" id="ARBA00023136"/>
    </source>
</evidence>
<keyword evidence="8" id="KW-0732">Signal</keyword>
<keyword evidence="10" id="KW-1185">Reference proteome</keyword>
<feature type="chain" id="PRO_5012477590" evidence="8">
    <location>
        <begin position="23"/>
        <end position="509"/>
    </location>
</feature>
<dbReference type="GO" id="GO:0015562">
    <property type="term" value="F:efflux transmembrane transporter activity"/>
    <property type="evidence" value="ECO:0007669"/>
    <property type="project" value="InterPro"/>
</dbReference>
<sequence>MRSFKIIITSFLFLFIFQIASAQQNTREIELTLNEAIAVAQDSSLRAFIEKNEYLSDYWDFRTYQADYLPTLRLEATPFNYERAVREEYNSQEEEYQFIQNESLNSYANLSLTQNIPFTGGRIYIDSDLGRIHNIGGKIEYSSTPIRIGLRQDLFDFNWFKWEKKTEPVEFERSKKEFFQSSQEIADNTIYYFFEMLFAQIELRIAQNDFTNAETLYNDGLRRKEKDSISLEDIYSLELSLMDASSALERAESRFRRSQTRLLSFLRMDKSLDVELIPPDEIYEIDIDDQLAIEMARKNNPHILNIRLNRLYAERSVEEAKKSRYSADLSVSMGLNQTSDDNRIRSVYQDLENQQRVRVSMNIPIIDWGLSKKRYKLAQSNQEVVMARMEQEEIDFDENVRRTVEEFNMQKKLVERAAKADTLAQMMYDVTQQRYMDGEIDIIKLNSAQNRKNSAREDYFEELEEYWEYYYEIREMTLYDFVNNEELSIDYSDIFQADILNSLMKNSVN</sequence>
<comment type="subcellular location">
    <subcellularLocation>
        <location evidence="1">Cell outer membrane</location>
    </subcellularLocation>
</comment>
<dbReference type="PANTHER" id="PTHR30026:SF20">
    <property type="entry name" value="OUTER MEMBRANE PROTEIN TOLC"/>
    <property type="match status" value="1"/>
</dbReference>
<evidence type="ECO:0000256" key="8">
    <source>
        <dbReference type="SAM" id="SignalP"/>
    </source>
</evidence>
<dbReference type="Gene3D" id="1.20.1600.10">
    <property type="entry name" value="Outer membrane efflux proteins (OEP)"/>
    <property type="match status" value="1"/>
</dbReference>
<evidence type="ECO:0000256" key="2">
    <source>
        <dbReference type="ARBA" id="ARBA00007613"/>
    </source>
</evidence>
<dbReference type="RefSeq" id="WP_073164950.1">
    <property type="nucleotide sequence ID" value="NZ_FQZE01000002.1"/>
</dbReference>
<name>A0A1M6BGY4_9BACT</name>
<evidence type="ECO:0000256" key="4">
    <source>
        <dbReference type="ARBA" id="ARBA00022452"/>
    </source>
</evidence>
<keyword evidence="5" id="KW-0812">Transmembrane</keyword>
<keyword evidence="4" id="KW-1134">Transmembrane beta strand</keyword>
<protein>
    <submittedName>
        <fullName evidence="9">Outer membrane protein TolC</fullName>
    </submittedName>
</protein>
<comment type="similarity">
    <text evidence="2">Belongs to the outer membrane factor (OMF) (TC 1.B.17) family.</text>
</comment>
<organism evidence="9 10">
    <name type="scientific">Tangfeifania diversioriginum</name>
    <dbReference type="NCBI Taxonomy" id="1168035"/>
    <lineage>
        <taxon>Bacteria</taxon>
        <taxon>Pseudomonadati</taxon>
        <taxon>Bacteroidota</taxon>
        <taxon>Bacteroidia</taxon>
        <taxon>Marinilabiliales</taxon>
        <taxon>Prolixibacteraceae</taxon>
        <taxon>Tangfeifania</taxon>
    </lineage>
</organism>
<feature type="signal peptide" evidence="8">
    <location>
        <begin position="1"/>
        <end position="22"/>
    </location>
</feature>
<dbReference type="OrthoDB" id="940457at2"/>
<dbReference type="AlphaFoldDB" id="A0A1M6BGY4"/>
<proteinExistence type="inferred from homology"/>
<accession>A0A1M6BGY4</accession>
<evidence type="ECO:0000313" key="10">
    <source>
        <dbReference type="Proteomes" id="UP000184050"/>
    </source>
</evidence>
<reference evidence="9 10" key="1">
    <citation type="submission" date="2016-11" db="EMBL/GenBank/DDBJ databases">
        <authorList>
            <person name="Jaros S."/>
            <person name="Januszkiewicz K."/>
            <person name="Wedrychowicz H."/>
        </authorList>
    </citation>
    <scope>NUCLEOTIDE SEQUENCE [LARGE SCALE GENOMIC DNA]</scope>
    <source>
        <strain evidence="9 10">DSM 27063</strain>
    </source>
</reference>
<evidence type="ECO:0000256" key="1">
    <source>
        <dbReference type="ARBA" id="ARBA00004442"/>
    </source>
</evidence>
<keyword evidence="7" id="KW-0998">Cell outer membrane</keyword>
<evidence type="ECO:0000256" key="3">
    <source>
        <dbReference type="ARBA" id="ARBA00022448"/>
    </source>
</evidence>
<evidence type="ECO:0000313" key="9">
    <source>
        <dbReference type="EMBL" id="SHI47946.1"/>
    </source>
</evidence>
<evidence type="ECO:0000256" key="7">
    <source>
        <dbReference type="ARBA" id="ARBA00023237"/>
    </source>
</evidence>
<gene>
    <name evidence="9" type="ORF">SAMN05444280_102219</name>
</gene>
<dbReference type="PANTHER" id="PTHR30026">
    <property type="entry name" value="OUTER MEMBRANE PROTEIN TOLC"/>
    <property type="match status" value="1"/>
</dbReference>
<dbReference type="GO" id="GO:0015288">
    <property type="term" value="F:porin activity"/>
    <property type="evidence" value="ECO:0007669"/>
    <property type="project" value="TreeGrafter"/>
</dbReference>
<dbReference type="GO" id="GO:1990281">
    <property type="term" value="C:efflux pump complex"/>
    <property type="evidence" value="ECO:0007669"/>
    <property type="project" value="TreeGrafter"/>
</dbReference>
<dbReference type="InterPro" id="IPR051906">
    <property type="entry name" value="TolC-like"/>
</dbReference>
<dbReference type="SUPFAM" id="SSF56954">
    <property type="entry name" value="Outer membrane efflux proteins (OEP)"/>
    <property type="match status" value="1"/>
</dbReference>
<dbReference type="Pfam" id="PF02321">
    <property type="entry name" value="OEP"/>
    <property type="match status" value="1"/>
</dbReference>
<keyword evidence="3" id="KW-0813">Transport</keyword>
<dbReference type="GO" id="GO:0009279">
    <property type="term" value="C:cell outer membrane"/>
    <property type="evidence" value="ECO:0007669"/>
    <property type="project" value="UniProtKB-SubCell"/>
</dbReference>
<dbReference type="Proteomes" id="UP000184050">
    <property type="component" value="Unassembled WGS sequence"/>
</dbReference>
<evidence type="ECO:0000256" key="5">
    <source>
        <dbReference type="ARBA" id="ARBA00022692"/>
    </source>
</evidence>
<dbReference type="EMBL" id="FQZE01000002">
    <property type="protein sequence ID" value="SHI47946.1"/>
    <property type="molecule type" value="Genomic_DNA"/>
</dbReference>
<keyword evidence="6" id="KW-0472">Membrane</keyword>